<dbReference type="SUPFAM" id="SSF102405">
    <property type="entry name" value="MCP/YpsA-like"/>
    <property type="match status" value="1"/>
</dbReference>
<protein>
    <recommendedName>
        <fullName evidence="2">Cytokinin riboside 5'-monophosphate phosphoribohydrolase</fullName>
        <ecNumber evidence="2">3.2.2.n1</ecNumber>
    </recommendedName>
</protein>
<dbReference type="Proteomes" id="UP000263232">
    <property type="component" value="Chromosome"/>
</dbReference>
<dbReference type="InterPro" id="IPR031100">
    <property type="entry name" value="LOG_fam"/>
</dbReference>
<dbReference type="GO" id="GO:0009691">
    <property type="term" value="P:cytokinin biosynthetic process"/>
    <property type="evidence" value="ECO:0007669"/>
    <property type="project" value="UniProtKB-UniRule"/>
</dbReference>
<keyword evidence="2" id="KW-0378">Hydrolase</keyword>
<dbReference type="RefSeq" id="WP_118989570.1">
    <property type="nucleotide sequence ID" value="NZ_CP023434.1"/>
</dbReference>
<evidence type="ECO:0000256" key="2">
    <source>
        <dbReference type="RuleBase" id="RU363015"/>
    </source>
</evidence>
<dbReference type="GO" id="GO:0016799">
    <property type="term" value="F:hydrolase activity, hydrolyzing N-glycosyl compounds"/>
    <property type="evidence" value="ECO:0007669"/>
    <property type="project" value="TreeGrafter"/>
</dbReference>
<dbReference type="PANTHER" id="PTHR31223:SF70">
    <property type="entry name" value="LOG FAMILY PROTEIN YJL055W"/>
    <property type="match status" value="1"/>
</dbReference>
<proteinExistence type="inferred from homology"/>
<dbReference type="Gene3D" id="3.40.50.450">
    <property type="match status" value="1"/>
</dbReference>
<dbReference type="PANTHER" id="PTHR31223">
    <property type="entry name" value="LOG FAMILY PROTEIN YJL055W"/>
    <property type="match status" value="1"/>
</dbReference>
<dbReference type="OrthoDB" id="9801098at2"/>
<dbReference type="NCBIfam" id="TIGR00730">
    <property type="entry name" value="Rossman fold protein, TIGR00730 family"/>
    <property type="match status" value="1"/>
</dbReference>
<evidence type="ECO:0000313" key="3">
    <source>
        <dbReference type="EMBL" id="AXY24646.1"/>
    </source>
</evidence>
<evidence type="ECO:0000313" key="4">
    <source>
        <dbReference type="Proteomes" id="UP000263232"/>
    </source>
</evidence>
<keyword evidence="2" id="KW-0203">Cytokinin biosynthesis</keyword>
<evidence type="ECO:0000256" key="1">
    <source>
        <dbReference type="ARBA" id="ARBA00006763"/>
    </source>
</evidence>
<gene>
    <name evidence="3" type="ORF">CL176_00610</name>
</gene>
<dbReference type="KEGG" id="abae:CL176_00610"/>
<dbReference type="GO" id="GO:0005829">
    <property type="term" value="C:cytosol"/>
    <property type="evidence" value="ECO:0007669"/>
    <property type="project" value="TreeGrafter"/>
</dbReference>
<keyword evidence="4" id="KW-1185">Reference proteome</keyword>
<reference evidence="3 4" key="1">
    <citation type="submission" date="2017-09" db="EMBL/GenBank/DDBJ databases">
        <title>Complete genome sequence of Oxytococcus suis strain ZY16052.</title>
        <authorList>
            <person name="Li F."/>
        </authorList>
    </citation>
    <scope>NUCLEOTIDE SEQUENCE [LARGE SCALE GENOMIC DNA]</scope>
    <source>
        <strain evidence="3 4">ZY16052</strain>
    </source>
</reference>
<dbReference type="InterPro" id="IPR005269">
    <property type="entry name" value="LOG"/>
</dbReference>
<dbReference type="EMBL" id="CP023434">
    <property type="protein sequence ID" value="AXY24646.1"/>
    <property type="molecule type" value="Genomic_DNA"/>
</dbReference>
<sequence>MHITVYCGSNYGTKAIYPQVARELGTWIGSNQHTLVYGGSQNGLMGILADACVEAGGTIIGVLPDVLKDQEEPHPALSEMIRVSTMSERKDILFDLGDAFIALPGGPGTLEEMVDVISWGRIGLHAQPCIFLNIDHYYAAIYEQYQHMVHEGFISAEVVANVYWIHSVYELTRILSQAPL</sequence>
<organism evidence="3 4">
    <name type="scientific">Suicoccus acidiformans</name>
    <dbReference type="NCBI Taxonomy" id="2036206"/>
    <lineage>
        <taxon>Bacteria</taxon>
        <taxon>Bacillati</taxon>
        <taxon>Bacillota</taxon>
        <taxon>Bacilli</taxon>
        <taxon>Lactobacillales</taxon>
        <taxon>Aerococcaceae</taxon>
        <taxon>Suicoccus</taxon>
    </lineage>
</organism>
<dbReference type="EC" id="3.2.2.n1" evidence="2"/>
<comment type="similarity">
    <text evidence="1 2">Belongs to the LOG family.</text>
</comment>
<dbReference type="AlphaFoldDB" id="A0A347WHT9"/>
<accession>A0A347WHT9</accession>
<dbReference type="Pfam" id="PF03641">
    <property type="entry name" value="Lysine_decarbox"/>
    <property type="match status" value="1"/>
</dbReference>
<name>A0A347WHT9_9LACT</name>